<proteinExistence type="predicted"/>
<feature type="region of interest" description="Disordered" evidence="1">
    <location>
        <begin position="1"/>
        <end position="44"/>
    </location>
</feature>
<gene>
    <name evidence="2" type="ORF">O181_041821</name>
</gene>
<accession>A0A9Q3HEK4</accession>
<comment type="caution">
    <text evidence="2">The sequence shown here is derived from an EMBL/GenBank/DDBJ whole genome shotgun (WGS) entry which is preliminary data.</text>
</comment>
<evidence type="ECO:0000313" key="3">
    <source>
        <dbReference type="Proteomes" id="UP000765509"/>
    </source>
</evidence>
<protein>
    <submittedName>
        <fullName evidence="2">Uncharacterized protein</fullName>
    </submittedName>
</protein>
<evidence type="ECO:0000256" key="1">
    <source>
        <dbReference type="SAM" id="MobiDB-lite"/>
    </source>
</evidence>
<dbReference type="Proteomes" id="UP000765509">
    <property type="component" value="Unassembled WGS sequence"/>
</dbReference>
<keyword evidence="3" id="KW-1185">Reference proteome</keyword>
<dbReference type="EMBL" id="AVOT02016654">
    <property type="protein sequence ID" value="MBW0502106.1"/>
    <property type="molecule type" value="Genomic_DNA"/>
</dbReference>
<dbReference type="AlphaFoldDB" id="A0A9Q3HEK4"/>
<sequence length="354" mass="40273">MGGSPSALHRENSGSSSQNPPTGGDSIISSDEENHKSIHTDSTGQKSIFLKDLERLGIEDAVTQNASQEAQAEITSGVVGVEFRIQQEEDQQRAQNNKTIFQGRNHRITRLVTKNNLPSQASTESVHLQEFIYFLMGMPPSVDHFPPNPTNDEEEFHIHWVKNQAKHIKTHLETFEYGLRDHPISERKILVKQEITSISQQLQPPEFKPSRDVLNNKIKVSIVEKCACEKECQLVGLKRITFQWGTSFNNSTWNAAIGDIISKHFFNWSQTQPSLNINHPDQLTLLIERWVNGRGKEMKKLSKLGQAAEEVKFQKAKKSKNTRGRQNVRAYSFVRHTPNSNITFIFRLQLPVSK</sequence>
<name>A0A9Q3HEK4_9BASI</name>
<organism evidence="2 3">
    <name type="scientific">Austropuccinia psidii MF-1</name>
    <dbReference type="NCBI Taxonomy" id="1389203"/>
    <lineage>
        <taxon>Eukaryota</taxon>
        <taxon>Fungi</taxon>
        <taxon>Dikarya</taxon>
        <taxon>Basidiomycota</taxon>
        <taxon>Pucciniomycotina</taxon>
        <taxon>Pucciniomycetes</taxon>
        <taxon>Pucciniales</taxon>
        <taxon>Sphaerophragmiaceae</taxon>
        <taxon>Austropuccinia</taxon>
    </lineage>
</organism>
<reference evidence="2" key="1">
    <citation type="submission" date="2021-03" db="EMBL/GenBank/DDBJ databases">
        <title>Draft genome sequence of rust myrtle Austropuccinia psidii MF-1, a brazilian biotype.</title>
        <authorList>
            <person name="Quecine M.C."/>
            <person name="Pachon D.M.R."/>
            <person name="Bonatelli M.L."/>
            <person name="Correr F.H."/>
            <person name="Franceschini L.M."/>
            <person name="Leite T.F."/>
            <person name="Margarido G.R.A."/>
            <person name="Almeida C.A."/>
            <person name="Ferrarezi J.A."/>
            <person name="Labate C.A."/>
        </authorList>
    </citation>
    <scope>NUCLEOTIDE SEQUENCE</scope>
    <source>
        <strain evidence="2">MF-1</strain>
    </source>
</reference>
<evidence type="ECO:0000313" key="2">
    <source>
        <dbReference type="EMBL" id="MBW0502106.1"/>
    </source>
</evidence>